<evidence type="ECO:0000256" key="1">
    <source>
        <dbReference type="SAM" id="MobiDB-lite"/>
    </source>
</evidence>
<feature type="compositionally biased region" description="Low complexity" evidence="1">
    <location>
        <begin position="173"/>
        <end position="184"/>
    </location>
</feature>
<dbReference type="OrthoDB" id="3071173at2759"/>
<keyword evidence="5" id="KW-1185">Reference proteome</keyword>
<evidence type="ECO:0000313" key="5">
    <source>
        <dbReference type="Proteomes" id="UP000541558"/>
    </source>
</evidence>
<dbReference type="InterPro" id="IPR009027">
    <property type="entry name" value="Ribosomal_bL9/RNase_H1_N"/>
</dbReference>
<sequence>MSGRPPPSARHQQPGVRAHPPEQPFFRLFAATYEDLMRAGLTTAPTALPKRGSRRKYVAYVVFCGRVMGVFFDWFIVNFLTSGYPHQNQEGFRTIEEARLAWDKALVLGTFGSPVGTPHSVRCSLDAPFSGYIIGGDDDESTQRFRRYASRLPEFLAAHPDLIRPWPKDVPRRTGSSSVTSRTSPFPPASTTHVTSDSGRHSTRAPLQPSPTRRPAPQAKRSRPVLPFDQHRMSSTSKGKARAKLAPTPPPSTPSPRTSAISISSESSLAYTSPTAGSAYGRRRSPAPAPPETRHACACVSCKYGTHPESSVARTGWNYRHSGALPTDRLPPRPLTDNDKFWVVVRGDMPGVYLGIDDARYHAGTEPEAKIELAENERAAHRLFVRRVQEGAVVLF</sequence>
<organism evidence="4 5">
    <name type="scientific">Ephemerocybe angulata</name>
    <dbReference type="NCBI Taxonomy" id="980116"/>
    <lineage>
        <taxon>Eukaryota</taxon>
        <taxon>Fungi</taxon>
        <taxon>Dikarya</taxon>
        <taxon>Basidiomycota</taxon>
        <taxon>Agaricomycotina</taxon>
        <taxon>Agaricomycetes</taxon>
        <taxon>Agaricomycetidae</taxon>
        <taxon>Agaricales</taxon>
        <taxon>Agaricineae</taxon>
        <taxon>Psathyrellaceae</taxon>
        <taxon>Ephemerocybe</taxon>
    </lineage>
</organism>
<feature type="transmembrane region" description="Helical" evidence="2">
    <location>
        <begin position="57"/>
        <end position="77"/>
    </location>
</feature>
<feature type="region of interest" description="Disordered" evidence="1">
    <location>
        <begin position="166"/>
        <end position="293"/>
    </location>
</feature>
<dbReference type="AlphaFoldDB" id="A0A8H5FIY4"/>
<dbReference type="EMBL" id="JAACJK010000013">
    <property type="protein sequence ID" value="KAF5338531.1"/>
    <property type="molecule type" value="Genomic_DNA"/>
</dbReference>
<accession>A0A8H5FIY4</accession>
<gene>
    <name evidence="4" type="ORF">D9611_013269</name>
</gene>
<dbReference type="Pfam" id="PF01693">
    <property type="entry name" value="Cauli_VI"/>
    <property type="match status" value="1"/>
</dbReference>
<feature type="compositionally biased region" description="Low complexity" evidence="1">
    <location>
        <begin position="255"/>
        <end position="273"/>
    </location>
</feature>
<keyword evidence="2" id="KW-0472">Membrane</keyword>
<protein>
    <recommendedName>
        <fullName evidence="3">Ribonuclease H1 N-terminal domain-containing protein</fullName>
    </recommendedName>
</protein>
<reference evidence="4 5" key="1">
    <citation type="journal article" date="2020" name="ISME J.">
        <title>Uncovering the hidden diversity of litter-decomposition mechanisms in mushroom-forming fungi.</title>
        <authorList>
            <person name="Floudas D."/>
            <person name="Bentzer J."/>
            <person name="Ahren D."/>
            <person name="Johansson T."/>
            <person name="Persson P."/>
            <person name="Tunlid A."/>
        </authorList>
    </citation>
    <scope>NUCLEOTIDE SEQUENCE [LARGE SCALE GENOMIC DNA]</scope>
    <source>
        <strain evidence="4 5">CBS 175.51</strain>
    </source>
</reference>
<dbReference type="SUPFAM" id="SSF55658">
    <property type="entry name" value="L9 N-domain-like"/>
    <property type="match status" value="1"/>
</dbReference>
<proteinExistence type="predicted"/>
<feature type="region of interest" description="Disordered" evidence="1">
    <location>
        <begin position="1"/>
        <end position="21"/>
    </location>
</feature>
<evidence type="ECO:0000259" key="3">
    <source>
        <dbReference type="Pfam" id="PF01693"/>
    </source>
</evidence>
<keyword evidence="2" id="KW-1133">Transmembrane helix</keyword>
<keyword evidence="2" id="KW-0812">Transmembrane</keyword>
<dbReference type="Proteomes" id="UP000541558">
    <property type="component" value="Unassembled WGS sequence"/>
</dbReference>
<name>A0A8H5FIY4_9AGAR</name>
<feature type="domain" description="Ribonuclease H1 N-terminal" evidence="3">
    <location>
        <begin position="60"/>
        <end position="99"/>
    </location>
</feature>
<evidence type="ECO:0000256" key="2">
    <source>
        <dbReference type="SAM" id="Phobius"/>
    </source>
</evidence>
<comment type="caution">
    <text evidence="4">The sequence shown here is derived from an EMBL/GenBank/DDBJ whole genome shotgun (WGS) entry which is preliminary data.</text>
</comment>
<dbReference type="InterPro" id="IPR011320">
    <property type="entry name" value="RNase_H1_N"/>
</dbReference>
<evidence type="ECO:0000313" key="4">
    <source>
        <dbReference type="EMBL" id="KAF5338531.1"/>
    </source>
</evidence>